<evidence type="ECO:0000256" key="1">
    <source>
        <dbReference type="SAM" id="SignalP"/>
    </source>
</evidence>
<dbReference type="PANTHER" id="PTHR34458:SF5">
    <property type="entry name" value="POLLEN OLE E 1 ALLERGEN AND EXTENSIN FAMILY PROTEIN"/>
    <property type="match status" value="1"/>
</dbReference>
<sequence>MAQKSTVAVIVLLLVTLVAPPAVEAQDGILSNILRRGLLNIGGTIYCTLNGAIGVNGTATPVFSNALVQLQCGSGNIVAAATTNANGVFSILLNPLQFVLSTLLQNCKLVVPTPLSTCNSALPDVGGLVSLLRSIGRIVVGLLRIDRLIPAGFGFFSVL</sequence>
<gene>
    <name evidence="2" type="ORF">POM88_027022</name>
</gene>
<reference evidence="2" key="2">
    <citation type="submission" date="2023-05" db="EMBL/GenBank/DDBJ databases">
        <authorList>
            <person name="Schelkunov M.I."/>
        </authorList>
    </citation>
    <scope>NUCLEOTIDE SEQUENCE</scope>
    <source>
        <strain evidence="2">Hsosn_3</strain>
        <tissue evidence="2">Leaf</tissue>
    </source>
</reference>
<evidence type="ECO:0000313" key="2">
    <source>
        <dbReference type="EMBL" id="KAK1380278.1"/>
    </source>
</evidence>
<dbReference type="Proteomes" id="UP001237642">
    <property type="component" value="Unassembled WGS sequence"/>
</dbReference>
<feature type="chain" id="PRO_5042219912" evidence="1">
    <location>
        <begin position="26"/>
        <end position="159"/>
    </location>
</feature>
<protein>
    <submittedName>
        <fullName evidence="2">Phylloplanin-like</fullName>
    </submittedName>
</protein>
<accession>A0AAD8I9C2</accession>
<proteinExistence type="predicted"/>
<dbReference type="AlphaFoldDB" id="A0AAD8I9C2"/>
<dbReference type="EMBL" id="JAUIZM010000006">
    <property type="protein sequence ID" value="KAK1380278.1"/>
    <property type="molecule type" value="Genomic_DNA"/>
</dbReference>
<name>A0AAD8I9C2_9APIA</name>
<dbReference type="PANTHER" id="PTHR34458">
    <property type="entry name" value="POLLEN OLE E 1 ALLERGEN AND EXTENSIN FAMILY PROTEIN-RELATED"/>
    <property type="match status" value="1"/>
</dbReference>
<reference evidence="2" key="1">
    <citation type="submission" date="2023-02" db="EMBL/GenBank/DDBJ databases">
        <title>Genome of toxic invasive species Heracleum sosnowskyi carries increased number of genes despite the absence of recent whole-genome duplications.</title>
        <authorList>
            <person name="Schelkunov M."/>
            <person name="Shtratnikova V."/>
            <person name="Makarenko M."/>
            <person name="Klepikova A."/>
            <person name="Omelchenko D."/>
            <person name="Novikova G."/>
            <person name="Obukhova E."/>
            <person name="Bogdanov V."/>
            <person name="Penin A."/>
            <person name="Logacheva M."/>
        </authorList>
    </citation>
    <scope>NUCLEOTIDE SEQUENCE</scope>
    <source>
        <strain evidence="2">Hsosn_3</strain>
        <tissue evidence="2">Leaf</tissue>
    </source>
</reference>
<comment type="caution">
    <text evidence="2">The sequence shown here is derived from an EMBL/GenBank/DDBJ whole genome shotgun (WGS) entry which is preliminary data.</text>
</comment>
<evidence type="ECO:0000313" key="3">
    <source>
        <dbReference type="Proteomes" id="UP001237642"/>
    </source>
</evidence>
<organism evidence="2 3">
    <name type="scientific">Heracleum sosnowskyi</name>
    <dbReference type="NCBI Taxonomy" id="360622"/>
    <lineage>
        <taxon>Eukaryota</taxon>
        <taxon>Viridiplantae</taxon>
        <taxon>Streptophyta</taxon>
        <taxon>Embryophyta</taxon>
        <taxon>Tracheophyta</taxon>
        <taxon>Spermatophyta</taxon>
        <taxon>Magnoliopsida</taxon>
        <taxon>eudicotyledons</taxon>
        <taxon>Gunneridae</taxon>
        <taxon>Pentapetalae</taxon>
        <taxon>asterids</taxon>
        <taxon>campanulids</taxon>
        <taxon>Apiales</taxon>
        <taxon>Apiaceae</taxon>
        <taxon>Apioideae</taxon>
        <taxon>apioid superclade</taxon>
        <taxon>Tordylieae</taxon>
        <taxon>Tordyliinae</taxon>
        <taxon>Heracleum</taxon>
    </lineage>
</organism>
<dbReference type="SUPFAM" id="SSF117074">
    <property type="entry name" value="Hypothetical protein PA1324"/>
    <property type="match status" value="1"/>
</dbReference>
<feature type="signal peptide" evidence="1">
    <location>
        <begin position="1"/>
        <end position="25"/>
    </location>
</feature>
<dbReference type="InterPro" id="IPR040404">
    <property type="entry name" value="Phylloplanin-like"/>
</dbReference>
<keyword evidence="1" id="KW-0732">Signal</keyword>
<keyword evidence="3" id="KW-1185">Reference proteome</keyword>